<sequence>MIAGLWLTRLRLRENTVSSIIFNQLVSVLEQGNARFRVMEHASAGRSEDAAKARGTNIEQGAKALVCHVKGNGIKQHVLAVLPAHRKANLSVLAQQVGGTRASLASPKEVMELTQCIFGAIPPFSFHADLQLVVDPMVFQQEEEMVFNAGSLERSILLNVEDYQRIVQPSLIAFSEANITE</sequence>
<dbReference type="GO" id="GO:0002161">
    <property type="term" value="F:aminoacyl-tRNA deacylase activity"/>
    <property type="evidence" value="ECO:0007669"/>
    <property type="project" value="InterPro"/>
</dbReference>
<dbReference type="AlphaFoldDB" id="A0AAJ4W8G3"/>
<comment type="caution">
    <text evidence="2">The sequence shown here is derived from an EMBL/GenBank/DDBJ whole genome shotgun (WGS) entry which is preliminary data.</text>
</comment>
<dbReference type="Proteomes" id="UP000226420">
    <property type="component" value="Unassembled WGS sequence"/>
</dbReference>
<dbReference type="InterPro" id="IPR007214">
    <property type="entry name" value="YbaK/aa-tRNA-synth-assoc-dom"/>
</dbReference>
<dbReference type="EMBL" id="FOLW01000001">
    <property type="protein sequence ID" value="SFC17963.1"/>
    <property type="molecule type" value="Genomic_DNA"/>
</dbReference>
<dbReference type="PANTHER" id="PTHR30411:SF9">
    <property type="entry name" value="MULTIFUNCTIONAL SER_THR-TRNA DEACYLASE PROXP-Y"/>
    <property type="match status" value="1"/>
</dbReference>
<dbReference type="PANTHER" id="PTHR30411">
    <property type="entry name" value="CYTOPLASMIC PROTEIN"/>
    <property type="match status" value="1"/>
</dbReference>
<dbReference type="RefSeq" id="WP_074820533.1">
    <property type="nucleotide sequence ID" value="NZ_FOLW01000001.1"/>
</dbReference>
<dbReference type="InterPro" id="IPR036754">
    <property type="entry name" value="YbaK/aa-tRNA-synt-asso_dom_sf"/>
</dbReference>
<protein>
    <submittedName>
        <fullName evidence="2">Ala-tRNA(Pro) deacylase</fullName>
    </submittedName>
</protein>
<evidence type="ECO:0000313" key="3">
    <source>
        <dbReference type="Proteomes" id="UP000226420"/>
    </source>
</evidence>
<gene>
    <name evidence="2" type="ORF">SAMN02745723_101584</name>
</gene>
<evidence type="ECO:0000313" key="2">
    <source>
        <dbReference type="EMBL" id="SFC17963.1"/>
    </source>
</evidence>
<reference evidence="2 3" key="1">
    <citation type="submission" date="2016-10" db="EMBL/GenBank/DDBJ databases">
        <authorList>
            <person name="Varghese N."/>
            <person name="Submissions S."/>
        </authorList>
    </citation>
    <scope>NUCLEOTIDE SEQUENCE [LARGE SCALE GENOMIC DNA]</scope>
    <source>
        <strain evidence="2 3">DSM 5563</strain>
    </source>
</reference>
<accession>A0AAJ4W8G3</accession>
<dbReference type="SUPFAM" id="SSF55826">
    <property type="entry name" value="YbaK/ProRS associated domain"/>
    <property type="match status" value="1"/>
</dbReference>
<organism evidence="2 3">
    <name type="scientific">Pragia fontium DSM 5563 = ATCC 49100</name>
    <dbReference type="NCBI Taxonomy" id="1122977"/>
    <lineage>
        <taxon>Bacteria</taxon>
        <taxon>Pseudomonadati</taxon>
        <taxon>Pseudomonadota</taxon>
        <taxon>Gammaproteobacteria</taxon>
        <taxon>Enterobacterales</taxon>
        <taxon>Budviciaceae</taxon>
        <taxon>Pragia</taxon>
    </lineage>
</organism>
<evidence type="ECO:0000259" key="1">
    <source>
        <dbReference type="Pfam" id="PF04073"/>
    </source>
</evidence>
<dbReference type="Gene3D" id="3.90.960.10">
    <property type="entry name" value="YbaK/aminoacyl-tRNA synthetase-associated domain"/>
    <property type="match status" value="1"/>
</dbReference>
<feature type="domain" description="YbaK/aminoacyl-tRNA synthetase-associated" evidence="1">
    <location>
        <begin position="43"/>
        <end position="165"/>
    </location>
</feature>
<proteinExistence type="predicted"/>
<name>A0AAJ4W8G3_9GAMM</name>
<dbReference type="Pfam" id="PF04073">
    <property type="entry name" value="tRNA_edit"/>
    <property type="match status" value="1"/>
</dbReference>